<organism evidence="1 2">
    <name type="scientific">Limosilactobacillus albertensis</name>
    <dbReference type="NCBI Taxonomy" id="2759752"/>
    <lineage>
        <taxon>Bacteria</taxon>
        <taxon>Bacillati</taxon>
        <taxon>Bacillota</taxon>
        <taxon>Bacilli</taxon>
        <taxon>Lactobacillales</taxon>
        <taxon>Lactobacillaceae</taxon>
        <taxon>Limosilactobacillus</taxon>
    </lineage>
</organism>
<dbReference type="AlphaFoldDB" id="A0A7W3TTD9"/>
<name>A0A7W3TTD9_9LACO</name>
<dbReference type="RefSeq" id="WP_231793422.1">
    <property type="nucleotide sequence ID" value="NZ_JAJPDC010000061.1"/>
</dbReference>
<gene>
    <name evidence="1" type="ORF">H5S40_10390</name>
</gene>
<keyword evidence="2" id="KW-1185">Reference proteome</keyword>
<evidence type="ECO:0000313" key="1">
    <source>
        <dbReference type="EMBL" id="MBB1070554.1"/>
    </source>
</evidence>
<evidence type="ECO:0000313" key="2">
    <source>
        <dbReference type="Proteomes" id="UP000518316"/>
    </source>
</evidence>
<protein>
    <submittedName>
        <fullName evidence="1">Uncharacterized protein</fullName>
    </submittedName>
</protein>
<proteinExistence type="predicted"/>
<reference evidence="1 2" key="1">
    <citation type="submission" date="2020-07" db="EMBL/GenBank/DDBJ databases">
        <title>Description of Limosilactobacillus balticus sp. nov., Limosilactobacillus agrestis sp. nov., Limosilactobacillus albertensis sp. nov., Limosilactobacillus rudii sp. nov., Limosilactobacillus fastidiosus sp. nov., five novel Limosilactobacillus species isolated from the vertebrate gastrointestinal tract, and proposal of 6 subspecies of Limosilactobacillus reuteri adapted to the gastrointestinal tract of specific vertebrate hosts.</title>
        <authorList>
            <person name="Li F."/>
            <person name="Cheng C."/>
            <person name="Zheng J."/>
            <person name="Quevedo R.M."/>
            <person name="Li J."/>
            <person name="Roos S."/>
            <person name="Gaenzle M.G."/>
            <person name="Walter J."/>
        </authorList>
    </citation>
    <scope>NUCLEOTIDE SEQUENCE [LARGE SCALE GENOMIC DNA]</scope>
    <source>
        <strain evidence="1 2">RRLNB_1_1</strain>
    </source>
</reference>
<sequence>MSFLEPYKLQSTQVLVMWVTFTFHLQLMDIESALFTGKDAIKSPYTTTKTVFCANLLM</sequence>
<dbReference type="EMBL" id="JACIVC010000069">
    <property type="protein sequence ID" value="MBB1070554.1"/>
    <property type="molecule type" value="Genomic_DNA"/>
</dbReference>
<comment type="caution">
    <text evidence="1">The sequence shown here is derived from an EMBL/GenBank/DDBJ whole genome shotgun (WGS) entry which is preliminary data.</text>
</comment>
<accession>A0A7W3TTD9</accession>
<dbReference type="Proteomes" id="UP000518316">
    <property type="component" value="Unassembled WGS sequence"/>
</dbReference>